<dbReference type="PANTHER" id="PTHR10060:SF15">
    <property type="entry name" value="DEOXYRIBONUCLEASE TATDN1"/>
    <property type="match status" value="1"/>
</dbReference>
<dbReference type="GO" id="GO:0004518">
    <property type="term" value="F:nuclease activity"/>
    <property type="evidence" value="ECO:0007669"/>
    <property type="project" value="UniProtKB-KW"/>
</dbReference>
<dbReference type="InterPro" id="IPR018228">
    <property type="entry name" value="DNase_TatD-rel_CS"/>
</dbReference>
<name>W7QE46_9ALTE</name>
<evidence type="ECO:0000313" key="7">
    <source>
        <dbReference type="Proteomes" id="UP000019276"/>
    </source>
</evidence>
<dbReference type="AlphaFoldDB" id="W7QE46"/>
<dbReference type="CDD" id="cd01310">
    <property type="entry name" value="TatD_DNAse"/>
    <property type="match status" value="1"/>
</dbReference>
<dbReference type="Gene3D" id="3.20.20.140">
    <property type="entry name" value="Metal-dependent hydrolases"/>
    <property type="match status" value="1"/>
</dbReference>
<evidence type="ECO:0000256" key="3">
    <source>
        <dbReference type="ARBA" id="ARBA00022723"/>
    </source>
</evidence>
<feature type="binding site" evidence="5">
    <location>
        <position position="211"/>
    </location>
    <ligand>
        <name>a divalent metal cation</name>
        <dbReference type="ChEBI" id="CHEBI:60240"/>
        <label>1</label>
    </ligand>
</feature>
<comment type="similarity">
    <text evidence="1">Belongs to the metallo-dependent hydrolases superfamily. TatD-type hydrolase family.</text>
</comment>
<dbReference type="FunFam" id="3.20.20.140:FF:000005">
    <property type="entry name" value="TatD family hydrolase"/>
    <property type="match status" value="1"/>
</dbReference>
<proteinExistence type="inferred from homology"/>
<dbReference type="STRING" id="1328313.DS2_04910"/>
<dbReference type="eggNOG" id="COG0084">
    <property type="taxonomic scope" value="Bacteria"/>
</dbReference>
<evidence type="ECO:0000256" key="4">
    <source>
        <dbReference type="ARBA" id="ARBA00022801"/>
    </source>
</evidence>
<dbReference type="GO" id="GO:0016788">
    <property type="term" value="F:hydrolase activity, acting on ester bonds"/>
    <property type="evidence" value="ECO:0007669"/>
    <property type="project" value="InterPro"/>
</dbReference>
<organism evidence="6 7">
    <name type="scientific">Catenovulum agarivorans DS-2</name>
    <dbReference type="NCBI Taxonomy" id="1328313"/>
    <lineage>
        <taxon>Bacteria</taxon>
        <taxon>Pseudomonadati</taxon>
        <taxon>Pseudomonadota</taxon>
        <taxon>Gammaproteobacteria</taxon>
        <taxon>Alteromonadales</taxon>
        <taxon>Alteromonadaceae</taxon>
        <taxon>Catenovulum</taxon>
    </lineage>
</organism>
<dbReference type="RefSeq" id="WP_035013539.1">
    <property type="nucleotide sequence ID" value="NZ_ARZY01000006.1"/>
</dbReference>
<dbReference type="PANTHER" id="PTHR10060">
    <property type="entry name" value="TATD FAMILY DEOXYRIBONUCLEASE"/>
    <property type="match status" value="1"/>
</dbReference>
<keyword evidence="2" id="KW-0540">Nuclease</keyword>
<feature type="binding site" evidence="5">
    <location>
        <position position="135"/>
    </location>
    <ligand>
        <name>a divalent metal cation</name>
        <dbReference type="ChEBI" id="CHEBI:60240"/>
        <label>2</label>
    </ligand>
</feature>
<evidence type="ECO:0000256" key="5">
    <source>
        <dbReference type="PIRSR" id="PIRSR005902-1"/>
    </source>
</evidence>
<feature type="binding site" evidence="5">
    <location>
        <position position="160"/>
    </location>
    <ligand>
        <name>a divalent metal cation</name>
        <dbReference type="ChEBI" id="CHEBI:60240"/>
        <label>2</label>
    </ligand>
</feature>
<dbReference type="Pfam" id="PF01026">
    <property type="entry name" value="TatD_DNase"/>
    <property type="match status" value="1"/>
</dbReference>
<dbReference type="EMBL" id="ARZY01000006">
    <property type="protein sequence ID" value="EWH11169.1"/>
    <property type="molecule type" value="Genomic_DNA"/>
</dbReference>
<sequence>MQTPSAELFDIGVNLTSSQFDKDRTEIVEHAASLGVGSFVITSTSASETKQALKLLEQYPNLYATAGCHPHDAKDFTADDLAFIHDSYLLNQRVVAIGECGLDYNRDFSPRDCQRDVFRQQLKVAQSLNAPVFLHQRDAHQDFLNILTAHISDFSKVVVHCFTGNEAELLSYVELGCYIGITGWVCDERRGHHLLPLLQHIPADRLLIETDAPYLIPRHIQKQTKSRRNQPGYLVDIAQFIAEQTGISFEQLASQTYKNSLRFFQINNKYKLAE</sequence>
<keyword evidence="7" id="KW-1185">Reference proteome</keyword>
<dbReference type="SUPFAM" id="SSF51556">
    <property type="entry name" value="Metallo-dependent hydrolases"/>
    <property type="match status" value="1"/>
</dbReference>
<keyword evidence="3 5" id="KW-0479">Metal-binding</keyword>
<dbReference type="PATRIC" id="fig|1328313.3.peg.1014"/>
<gene>
    <name evidence="6" type="ORF">DS2_04910</name>
</gene>
<dbReference type="InterPro" id="IPR032466">
    <property type="entry name" value="Metal_Hydrolase"/>
</dbReference>
<evidence type="ECO:0000256" key="2">
    <source>
        <dbReference type="ARBA" id="ARBA00022722"/>
    </source>
</evidence>
<feature type="binding site" evidence="5">
    <location>
        <position position="99"/>
    </location>
    <ligand>
        <name>a divalent metal cation</name>
        <dbReference type="ChEBI" id="CHEBI:60240"/>
        <label>1</label>
    </ligand>
</feature>
<dbReference type="InterPro" id="IPR001130">
    <property type="entry name" value="TatD-like"/>
</dbReference>
<evidence type="ECO:0000256" key="1">
    <source>
        <dbReference type="ARBA" id="ARBA00009275"/>
    </source>
</evidence>
<evidence type="ECO:0000313" key="6">
    <source>
        <dbReference type="EMBL" id="EWH11169.1"/>
    </source>
</evidence>
<dbReference type="InterPro" id="IPR050891">
    <property type="entry name" value="TatD-type_Hydrolase"/>
</dbReference>
<comment type="caution">
    <text evidence="6">The sequence shown here is derived from an EMBL/GenBank/DDBJ whole genome shotgun (WGS) entry which is preliminary data.</text>
</comment>
<dbReference type="PROSITE" id="PS01091">
    <property type="entry name" value="TATD_3"/>
    <property type="match status" value="1"/>
</dbReference>
<accession>W7QE46</accession>
<reference evidence="6 7" key="1">
    <citation type="journal article" date="2014" name="Genome Announc.">
        <title>Draft Genome Sequence of the Agar-Degrading Bacterium Catenovulum sp. Strain DS-2, Isolated from Intestines of Haliotis diversicolor.</title>
        <authorList>
            <person name="Shan D."/>
            <person name="Li X."/>
            <person name="Gu Z."/>
            <person name="Wei G."/>
            <person name="Gao Z."/>
            <person name="Shao Z."/>
        </authorList>
    </citation>
    <scope>NUCLEOTIDE SEQUENCE [LARGE SCALE GENOMIC DNA]</scope>
    <source>
        <strain evidence="6 7">DS-2</strain>
    </source>
</reference>
<dbReference type="OrthoDB" id="9810005at2"/>
<keyword evidence="4" id="KW-0378">Hydrolase</keyword>
<dbReference type="Proteomes" id="UP000019276">
    <property type="component" value="Unassembled WGS sequence"/>
</dbReference>
<protein>
    <submittedName>
        <fullName evidence="6">Type V secretory pathway protein</fullName>
    </submittedName>
</protein>
<dbReference type="PIRSF" id="PIRSF005902">
    <property type="entry name" value="DNase_TatD"/>
    <property type="match status" value="1"/>
</dbReference>
<dbReference type="GO" id="GO:0046872">
    <property type="term" value="F:metal ion binding"/>
    <property type="evidence" value="ECO:0007669"/>
    <property type="project" value="UniProtKB-KW"/>
</dbReference>